<dbReference type="InterPro" id="IPR013780">
    <property type="entry name" value="Glyco_hydro_b"/>
</dbReference>
<feature type="domain" description="Glycosyl hydrolase family 31 C-terminal" evidence="7">
    <location>
        <begin position="585"/>
        <end position="687"/>
    </location>
</feature>
<dbReference type="InterPro" id="IPR011013">
    <property type="entry name" value="Gal_mutarotase_sf_dom"/>
</dbReference>
<keyword evidence="2" id="KW-0326">Glycosidase</keyword>
<dbReference type="InterPro" id="IPR000322">
    <property type="entry name" value="Glyco_hydro_31_TIM"/>
</dbReference>
<dbReference type="InterPro" id="IPR048395">
    <property type="entry name" value="Glyco_hydro_31_C"/>
</dbReference>
<dbReference type="InterPro" id="IPR017853">
    <property type="entry name" value="GH"/>
</dbReference>
<dbReference type="Gene3D" id="3.20.20.80">
    <property type="entry name" value="Glycosidases"/>
    <property type="match status" value="1"/>
</dbReference>
<keyword evidence="3" id="KW-0732">Signal</keyword>
<dbReference type="InterPro" id="IPR025887">
    <property type="entry name" value="Glyco_hydro_31_N_dom"/>
</dbReference>
<protein>
    <submittedName>
        <fullName evidence="8">DUF5110 domain-containing protein</fullName>
    </submittedName>
</protein>
<dbReference type="InterPro" id="IPR051816">
    <property type="entry name" value="Glycosyl_Hydrolase_31"/>
</dbReference>
<feature type="domain" description="Glycoside hydrolase family 31 N-terminal" evidence="5">
    <location>
        <begin position="44"/>
        <end position="203"/>
    </location>
</feature>
<dbReference type="Pfam" id="PF13802">
    <property type="entry name" value="Gal_mutarotas_2"/>
    <property type="match status" value="1"/>
</dbReference>
<dbReference type="GO" id="GO:0004553">
    <property type="term" value="F:hydrolase activity, hydrolyzing O-glycosyl compounds"/>
    <property type="evidence" value="ECO:0007669"/>
    <property type="project" value="InterPro"/>
</dbReference>
<name>A0A558BY25_9BACT</name>
<evidence type="ECO:0000256" key="3">
    <source>
        <dbReference type="SAM" id="SignalP"/>
    </source>
</evidence>
<evidence type="ECO:0000259" key="4">
    <source>
        <dbReference type="Pfam" id="PF01055"/>
    </source>
</evidence>
<dbReference type="CDD" id="cd14752">
    <property type="entry name" value="GH31_N"/>
    <property type="match status" value="1"/>
</dbReference>
<feature type="domain" description="DUF5110" evidence="6">
    <location>
        <begin position="703"/>
        <end position="770"/>
    </location>
</feature>
<dbReference type="GO" id="GO:0005975">
    <property type="term" value="P:carbohydrate metabolic process"/>
    <property type="evidence" value="ECO:0007669"/>
    <property type="project" value="InterPro"/>
</dbReference>
<comment type="similarity">
    <text evidence="1 2">Belongs to the glycosyl hydrolase 31 family.</text>
</comment>
<dbReference type="Proteomes" id="UP000317624">
    <property type="component" value="Unassembled WGS sequence"/>
</dbReference>
<dbReference type="Pfam" id="PF21365">
    <property type="entry name" value="Glyco_hydro_31_3rd"/>
    <property type="match status" value="1"/>
</dbReference>
<dbReference type="SUPFAM" id="SSF51011">
    <property type="entry name" value="Glycosyl hydrolase domain"/>
    <property type="match status" value="1"/>
</dbReference>
<accession>A0A558BY25</accession>
<evidence type="ECO:0000313" key="9">
    <source>
        <dbReference type="Proteomes" id="UP000317624"/>
    </source>
</evidence>
<organism evidence="8 9">
    <name type="scientific">Hymenobacter setariae</name>
    <dbReference type="NCBI Taxonomy" id="2594794"/>
    <lineage>
        <taxon>Bacteria</taxon>
        <taxon>Pseudomonadati</taxon>
        <taxon>Bacteroidota</taxon>
        <taxon>Cytophagia</taxon>
        <taxon>Cytophagales</taxon>
        <taxon>Hymenobacteraceae</taxon>
        <taxon>Hymenobacter</taxon>
    </lineage>
</organism>
<dbReference type="SUPFAM" id="SSF74650">
    <property type="entry name" value="Galactose mutarotase-like"/>
    <property type="match status" value="1"/>
</dbReference>
<dbReference type="Gene3D" id="2.60.40.1180">
    <property type="entry name" value="Golgi alpha-mannosidase II"/>
    <property type="match status" value="2"/>
</dbReference>
<evidence type="ECO:0000259" key="6">
    <source>
        <dbReference type="Pfam" id="PF17137"/>
    </source>
</evidence>
<comment type="caution">
    <text evidence="8">The sequence shown here is derived from an EMBL/GenBank/DDBJ whole genome shotgun (WGS) entry which is preliminary data.</text>
</comment>
<dbReference type="CDD" id="cd06591">
    <property type="entry name" value="GH31_xylosidase_XylS"/>
    <property type="match status" value="1"/>
</dbReference>
<dbReference type="InterPro" id="IPR033403">
    <property type="entry name" value="DUF5110"/>
</dbReference>
<dbReference type="SUPFAM" id="SSF51445">
    <property type="entry name" value="(Trans)glycosidases"/>
    <property type="match status" value="1"/>
</dbReference>
<evidence type="ECO:0000313" key="8">
    <source>
        <dbReference type="EMBL" id="TVT41409.1"/>
    </source>
</evidence>
<dbReference type="PANTHER" id="PTHR43863">
    <property type="entry name" value="HYDROLASE, PUTATIVE (AFU_ORTHOLOGUE AFUA_1G03140)-RELATED"/>
    <property type="match status" value="1"/>
</dbReference>
<dbReference type="AlphaFoldDB" id="A0A558BY25"/>
<sequence length="799" mass="90046">MTSIFPRFLPLAALGLLLAPAAAHAQQYQPTATGLRVSTDSLMVEVQFYSPEIVRVLKQPKNVEAAKKSLVVTQAPAPGKLKYSQKNGQVTISSPTTQVVVNEKTGQVSFRTAKGQPLLSEQTLGSRFTPKKDLGAATYRVRQVFQLAPGEAVYGLGQHQDGHLNYRGQKVLMKQKSLDIALPVLHSGKGYGVLWDNYSTTNFSDAAAGTVFDSEIGDCVDYYLLNGQGTADGVVARYRQLTGQAPMFPRWTLGFWQSKERYKSQDETVGVVEKYRALGVPLDGIVQDWQYWGEDNDLWNDMAFNNPKFPNPQAMVDRVHALHAHQMISVWPSFGKKSKPYQELASKDMLFDFITWPRTPHVKVYDAFDPAARDIYWKYLNQGIFKFGMDAWWMDATEPDQLQPFDTDDDNETALGSFRRVRNAYPLVATSGVYEHQRQATADKRVFILTRSAFAGQQRYGTMVWSSDVDSRWDVLAKQIPAALNLSLTGFPYWNSDIGGFFPSGQYPKGVKDPAFQELYTRWQQFAALTPMMRSHGEYTPREIYQFGERGTWAFDSQAKFIDLRYRLQPYLYSLMWQVTSRAGTPMRALAMDFANDPKVSDMGTEYMFGPAFLVRPVTEAQYVNRPDRNVPVPPDFSKTKGVEVYLPAGASWFDFWTGKRQPGGQTVQRETPIDVMPLYVRAGSVLPLGPHQQYTGEKADAPLEIRVYPGANGEFTLYEDENDNYNYEKGAFATIKMRWDDKARQLTFDNRTGNFPGMQAARTFRVVLADEQHGTGIGADDAPAKEVKYAGQKTTVKL</sequence>
<dbReference type="Pfam" id="PF01055">
    <property type="entry name" value="Glyco_hydro_31_2nd"/>
    <property type="match status" value="1"/>
</dbReference>
<dbReference type="Gene3D" id="2.60.40.1760">
    <property type="entry name" value="glycosyl hydrolase (family 31)"/>
    <property type="match status" value="1"/>
</dbReference>
<evidence type="ECO:0000259" key="5">
    <source>
        <dbReference type="Pfam" id="PF13802"/>
    </source>
</evidence>
<evidence type="ECO:0000259" key="7">
    <source>
        <dbReference type="Pfam" id="PF21365"/>
    </source>
</evidence>
<dbReference type="EMBL" id="VMRJ01000002">
    <property type="protein sequence ID" value="TVT41409.1"/>
    <property type="molecule type" value="Genomic_DNA"/>
</dbReference>
<keyword evidence="9" id="KW-1185">Reference proteome</keyword>
<evidence type="ECO:0000256" key="1">
    <source>
        <dbReference type="ARBA" id="ARBA00007806"/>
    </source>
</evidence>
<dbReference type="OrthoDB" id="176168at2"/>
<gene>
    <name evidence="8" type="ORF">FNT36_08145</name>
</gene>
<evidence type="ECO:0000256" key="2">
    <source>
        <dbReference type="RuleBase" id="RU361185"/>
    </source>
</evidence>
<feature type="domain" description="Glycoside hydrolase family 31 TIM barrel" evidence="4">
    <location>
        <begin position="246"/>
        <end position="575"/>
    </location>
</feature>
<feature type="signal peptide" evidence="3">
    <location>
        <begin position="1"/>
        <end position="25"/>
    </location>
</feature>
<reference evidence="8 9" key="1">
    <citation type="submission" date="2019-07" db="EMBL/GenBank/DDBJ databases">
        <title>Hymenobacter sp. straun FUR1 Genome sequencing and assembly.</title>
        <authorList>
            <person name="Chhetri G."/>
        </authorList>
    </citation>
    <scope>NUCLEOTIDE SEQUENCE [LARGE SCALE GENOMIC DNA]</scope>
    <source>
        <strain evidence="8 9">Fur1</strain>
    </source>
</reference>
<keyword evidence="2" id="KW-0378">Hydrolase</keyword>
<feature type="chain" id="PRO_5022120790" evidence="3">
    <location>
        <begin position="26"/>
        <end position="799"/>
    </location>
</feature>
<proteinExistence type="inferred from homology"/>
<dbReference type="RefSeq" id="WP_144846269.1">
    <property type="nucleotide sequence ID" value="NZ_VMRJ01000002.1"/>
</dbReference>
<dbReference type="Pfam" id="PF17137">
    <property type="entry name" value="DUF5110"/>
    <property type="match status" value="1"/>
</dbReference>
<dbReference type="GO" id="GO:0030246">
    <property type="term" value="F:carbohydrate binding"/>
    <property type="evidence" value="ECO:0007669"/>
    <property type="project" value="InterPro"/>
</dbReference>
<dbReference type="PANTHER" id="PTHR43863:SF2">
    <property type="entry name" value="MALTASE-GLUCOAMYLASE"/>
    <property type="match status" value="1"/>
</dbReference>